<dbReference type="Gene3D" id="3.10.10.10">
    <property type="entry name" value="HIV Type 1 Reverse Transcriptase, subunit A, domain 1"/>
    <property type="match status" value="1"/>
</dbReference>
<evidence type="ECO:0000313" key="5">
    <source>
        <dbReference type="EMBL" id="TFY57507.1"/>
    </source>
</evidence>
<dbReference type="STRING" id="34475.A0A4Y9Y7H5"/>
<dbReference type="GO" id="GO:0003677">
    <property type="term" value="F:DNA binding"/>
    <property type="evidence" value="ECO:0007669"/>
    <property type="project" value="UniProtKB-KW"/>
</dbReference>
<dbReference type="Gene3D" id="3.30.420.10">
    <property type="entry name" value="Ribonuclease H-like superfamily/Ribonuclease H"/>
    <property type="match status" value="1"/>
</dbReference>
<dbReference type="Gene3D" id="1.10.443.10">
    <property type="entry name" value="Intergrase catalytic core"/>
    <property type="match status" value="1"/>
</dbReference>
<dbReference type="Pfam" id="PF00078">
    <property type="entry name" value="RVT_1"/>
    <property type="match status" value="1"/>
</dbReference>
<name>A0A4Y9Y7H5_9APHY</name>
<dbReference type="PROSITE" id="PS51898">
    <property type="entry name" value="TYR_RECOMBINASE"/>
    <property type="match status" value="1"/>
</dbReference>
<evidence type="ECO:0000313" key="6">
    <source>
        <dbReference type="Proteomes" id="UP000298390"/>
    </source>
</evidence>
<dbReference type="Gene3D" id="1.10.150.130">
    <property type="match status" value="1"/>
</dbReference>
<dbReference type="EMBL" id="SEKV01000423">
    <property type="protein sequence ID" value="TFY57507.1"/>
    <property type="molecule type" value="Genomic_DNA"/>
</dbReference>
<dbReference type="PANTHER" id="PTHR33050:SF8">
    <property type="entry name" value="REVERSE TRANSCRIPTASE DOMAIN-CONTAINING PROTEIN"/>
    <property type="match status" value="1"/>
</dbReference>
<evidence type="ECO:0000256" key="1">
    <source>
        <dbReference type="ARBA" id="ARBA00023125"/>
    </source>
</evidence>
<dbReference type="InterPro" id="IPR052055">
    <property type="entry name" value="Hepadnavirus_pol/RT"/>
</dbReference>
<feature type="domain" description="Tyr recombinase" evidence="4">
    <location>
        <begin position="554"/>
        <end position="763"/>
    </location>
</feature>
<gene>
    <name evidence="5" type="ORF">EVJ58_g6982</name>
</gene>
<feature type="domain" description="Reverse transcriptase" evidence="3">
    <location>
        <begin position="1"/>
        <end position="199"/>
    </location>
</feature>
<evidence type="ECO:0000256" key="2">
    <source>
        <dbReference type="ARBA" id="ARBA00023172"/>
    </source>
</evidence>
<comment type="caution">
    <text evidence="5">The sequence shown here is derived from an EMBL/GenBank/DDBJ whole genome shotgun (WGS) entry which is preliminary data.</text>
</comment>
<dbReference type="InterPro" id="IPR036397">
    <property type="entry name" value="RNaseH_sf"/>
</dbReference>
<sequence>MHGPFPAPPLADFRCSPLGTVTRKRKPGKFRVINHLSWPDGTSVNDGIADHEAYIAYESFDKAVSELARLGPGTLLAKLDLKDAFRHIPVRPQDWHLLGCQWRGSFYYYITLVFGLKTAPYIFNMFAEALHWIIQRHIPASLKHYLDDFMPMFRPGTTVPYANSAVDWVMALGDSLGLRFQHNKTVRPCTSLEFLGLELDSVAMEARLPHDKLSYLRDDLLPHWSAKHRCTLHELQELIGFLQFTTQVIPHSRAFIQRLIDFSRTFRSPYANRHIPNYARADLTWWRTFVPAWNGIRAIVPSRPVIHVYTDASGTKGIGGVFGMHWFASRVPRRFRGTKRDIQFKELYAVVQAALRWGEDWRQCHVVFHIDNEVIVNAIETERNRSRHTMSLLRLLLMLAACLDFSFSSSWLPSKANALADAASRFQYSRLFELAPCLDRKTSSPIPHLSGLKRTLTTLDNTGQKSFIDFARLHPAYLNADGSFLPASQRAVMEWVAYLGGRALQPKTIKSYVSALRSLHVDADMPFDVCESPVVQRLIRGIKRYHGERERNPKMPITLAVLQQMSAALPSPAQSAGDASFAAAIKTAFAGFLRCGEFTVDRPASFTPATSLTRGSVQFFPSLEAPAHVLLSLPSSKTDPFRRGVSVLIAAAPGTSTCAVAALQHLFTVDPRSPTAPLFVADDGSPLTRSNFITRLKLLLPAAGLDPTGYSGHSFRRGAASSAAAAGYSDFEIQQLGRWRSDAYRLYIDIPRDRVLHLSSRLHWADPHAQPFEPPALPFAPRVA</sequence>
<dbReference type="Proteomes" id="UP000298390">
    <property type="component" value="Unassembled WGS sequence"/>
</dbReference>
<dbReference type="Gene3D" id="3.30.70.270">
    <property type="match status" value="1"/>
</dbReference>
<proteinExistence type="predicted"/>
<accession>A0A4Y9Y7H5</accession>
<dbReference type="PANTHER" id="PTHR33050">
    <property type="entry name" value="REVERSE TRANSCRIPTASE DOMAIN-CONTAINING PROTEIN"/>
    <property type="match status" value="1"/>
</dbReference>
<dbReference type="SUPFAM" id="SSF47823">
    <property type="entry name" value="lambda integrase-like, N-terminal domain"/>
    <property type="match status" value="1"/>
</dbReference>
<dbReference type="InterPro" id="IPR043502">
    <property type="entry name" value="DNA/RNA_pol_sf"/>
</dbReference>
<dbReference type="PROSITE" id="PS50878">
    <property type="entry name" value="RT_POL"/>
    <property type="match status" value="1"/>
</dbReference>
<evidence type="ECO:0000259" key="3">
    <source>
        <dbReference type="PROSITE" id="PS50878"/>
    </source>
</evidence>
<dbReference type="InterPro" id="IPR002104">
    <property type="entry name" value="Integrase_catalytic"/>
</dbReference>
<dbReference type="AlphaFoldDB" id="A0A4Y9Y7H5"/>
<dbReference type="SUPFAM" id="SSF56349">
    <property type="entry name" value="DNA breaking-rejoining enzymes"/>
    <property type="match status" value="1"/>
</dbReference>
<evidence type="ECO:0000259" key="4">
    <source>
        <dbReference type="PROSITE" id="PS51898"/>
    </source>
</evidence>
<keyword evidence="2" id="KW-0233">DNA recombination</keyword>
<reference evidence="5 6" key="1">
    <citation type="submission" date="2019-01" db="EMBL/GenBank/DDBJ databases">
        <title>Genome sequencing of the rare red list fungi Fomitopsis rosea.</title>
        <authorList>
            <person name="Buettner E."/>
            <person name="Kellner H."/>
        </authorList>
    </citation>
    <scope>NUCLEOTIDE SEQUENCE [LARGE SCALE GENOMIC DNA]</scope>
    <source>
        <strain evidence="5 6">DSM 105464</strain>
    </source>
</reference>
<dbReference type="InterPro" id="IPR013762">
    <property type="entry name" value="Integrase-like_cat_sf"/>
</dbReference>
<dbReference type="InterPro" id="IPR000477">
    <property type="entry name" value="RT_dom"/>
</dbReference>
<organism evidence="5 6">
    <name type="scientific">Rhodofomes roseus</name>
    <dbReference type="NCBI Taxonomy" id="34475"/>
    <lineage>
        <taxon>Eukaryota</taxon>
        <taxon>Fungi</taxon>
        <taxon>Dikarya</taxon>
        <taxon>Basidiomycota</taxon>
        <taxon>Agaricomycotina</taxon>
        <taxon>Agaricomycetes</taxon>
        <taxon>Polyporales</taxon>
        <taxon>Rhodofomes</taxon>
    </lineage>
</organism>
<dbReference type="GO" id="GO:0006310">
    <property type="term" value="P:DNA recombination"/>
    <property type="evidence" value="ECO:0007669"/>
    <property type="project" value="UniProtKB-KW"/>
</dbReference>
<dbReference type="SUPFAM" id="SSF56672">
    <property type="entry name" value="DNA/RNA polymerases"/>
    <property type="match status" value="1"/>
</dbReference>
<dbReference type="GO" id="GO:0015074">
    <property type="term" value="P:DNA integration"/>
    <property type="evidence" value="ECO:0007669"/>
    <property type="project" value="InterPro"/>
</dbReference>
<keyword evidence="1" id="KW-0238">DNA-binding</keyword>
<dbReference type="InterPro" id="IPR011010">
    <property type="entry name" value="DNA_brk_join_enz"/>
</dbReference>
<evidence type="ECO:0008006" key="7">
    <source>
        <dbReference type="Google" id="ProtNLM"/>
    </source>
</evidence>
<dbReference type="InterPro" id="IPR010998">
    <property type="entry name" value="Integrase_recombinase_N"/>
</dbReference>
<protein>
    <recommendedName>
        <fullName evidence="7">Reverse transcriptase domain-containing protein</fullName>
    </recommendedName>
</protein>
<dbReference type="InterPro" id="IPR043128">
    <property type="entry name" value="Rev_trsase/Diguanyl_cyclase"/>
</dbReference>